<keyword evidence="2" id="KW-0547">Nucleotide-binding</keyword>
<dbReference type="InterPro" id="IPR017911">
    <property type="entry name" value="MacB-like_ATP-bd"/>
</dbReference>
<evidence type="ECO:0000256" key="2">
    <source>
        <dbReference type="ARBA" id="ARBA00022741"/>
    </source>
</evidence>
<evidence type="ECO:0000256" key="3">
    <source>
        <dbReference type="ARBA" id="ARBA00022840"/>
    </source>
</evidence>
<dbReference type="InParanoid" id="H1YYI7"/>
<dbReference type="PANTHER" id="PTHR24220">
    <property type="entry name" value="IMPORT ATP-BINDING PROTEIN"/>
    <property type="match status" value="1"/>
</dbReference>
<dbReference type="GO" id="GO:0005886">
    <property type="term" value="C:plasma membrane"/>
    <property type="evidence" value="ECO:0007669"/>
    <property type="project" value="TreeGrafter"/>
</dbReference>
<dbReference type="InterPro" id="IPR003593">
    <property type="entry name" value="AAA+_ATPase"/>
</dbReference>
<dbReference type="CDD" id="cd03255">
    <property type="entry name" value="ABC_MJ0796_LolCDE_FtsE"/>
    <property type="match status" value="1"/>
</dbReference>
<dbReference type="SMART" id="SM00382">
    <property type="entry name" value="AAA"/>
    <property type="match status" value="1"/>
</dbReference>
<dbReference type="STRING" id="937775.Metlim_0963"/>
<name>H1YYI7_9EURY</name>
<evidence type="ECO:0000313" key="5">
    <source>
        <dbReference type="EMBL" id="EHQ35085.1"/>
    </source>
</evidence>
<dbReference type="EMBL" id="CM001436">
    <property type="protein sequence ID" value="EHQ35085.1"/>
    <property type="molecule type" value="Genomic_DNA"/>
</dbReference>
<sequence length="234" mass="26140">MTPEPVISLKNVTKVYVLPSDEVVALDDVSLDIQKGEFVAIMGPSGSGKSTLMNQIGCLDLPTSGALYIDGRNVRDLNDDELTELRRDKIGYIFQKFNLIPLLDLRENVEYPLILKHKKKDESGYPEKLLKMVGLEDKRFKHKPAEISGGQQQRVAVARALVNDPAILLCDEPTGNLDSKTSAQIMDMLTVLNREGRTIVMVTHEDDIAEYAQRKIVISDGRILSDNGRYLNDN</sequence>
<dbReference type="GO" id="GO:0022857">
    <property type="term" value="F:transmembrane transporter activity"/>
    <property type="evidence" value="ECO:0007669"/>
    <property type="project" value="TreeGrafter"/>
</dbReference>
<dbReference type="RefSeq" id="WP_004076816.1">
    <property type="nucleotide sequence ID" value="NZ_CM001436.1"/>
</dbReference>
<dbReference type="SUPFAM" id="SSF52540">
    <property type="entry name" value="P-loop containing nucleoside triphosphate hydrolases"/>
    <property type="match status" value="1"/>
</dbReference>
<protein>
    <submittedName>
        <fullName evidence="5">ABC transporter related protein</fullName>
    </submittedName>
</protein>
<dbReference type="PROSITE" id="PS50893">
    <property type="entry name" value="ABC_TRANSPORTER_2"/>
    <property type="match status" value="1"/>
</dbReference>
<dbReference type="GO" id="GO:0098796">
    <property type="term" value="C:membrane protein complex"/>
    <property type="evidence" value="ECO:0007669"/>
    <property type="project" value="UniProtKB-ARBA"/>
</dbReference>
<evidence type="ECO:0000259" key="4">
    <source>
        <dbReference type="PROSITE" id="PS50893"/>
    </source>
</evidence>
<proteinExistence type="predicted"/>
<dbReference type="GO" id="GO:0005524">
    <property type="term" value="F:ATP binding"/>
    <property type="evidence" value="ECO:0007669"/>
    <property type="project" value="UniProtKB-KW"/>
</dbReference>
<dbReference type="Proteomes" id="UP000005741">
    <property type="component" value="Chromosome"/>
</dbReference>
<organism evidence="5 6">
    <name type="scientific">Methanoplanus limicola DSM 2279</name>
    <dbReference type="NCBI Taxonomy" id="937775"/>
    <lineage>
        <taxon>Archaea</taxon>
        <taxon>Methanobacteriati</taxon>
        <taxon>Methanobacteriota</taxon>
        <taxon>Stenosarchaea group</taxon>
        <taxon>Methanomicrobia</taxon>
        <taxon>Methanomicrobiales</taxon>
        <taxon>Methanomicrobiaceae</taxon>
        <taxon>Methanoplanus</taxon>
    </lineage>
</organism>
<keyword evidence="6" id="KW-1185">Reference proteome</keyword>
<gene>
    <name evidence="5" type="ORF">Metlim_0963</name>
</gene>
<dbReference type="FunFam" id="3.40.50.300:FF:000032">
    <property type="entry name" value="Export ABC transporter ATP-binding protein"/>
    <property type="match status" value="1"/>
</dbReference>
<dbReference type="HOGENOM" id="CLU_000604_1_22_2"/>
<dbReference type="PANTHER" id="PTHR24220:SF86">
    <property type="entry name" value="ABC TRANSPORTER ABCH.1"/>
    <property type="match status" value="1"/>
</dbReference>
<dbReference type="InterPro" id="IPR003439">
    <property type="entry name" value="ABC_transporter-like_ATP-bd"/>
</dbReference>
<accession>H1YYI7</accession>
<dbReference type="AlphaFoldDB" id="H1YYI7"/>
<feature type="domain" description="ABC transporter" evidence="4">
    <location>
        <begin position="7"/>
        <end position="234"/>
    </location>
</feature>
<evidence type="ECO:0000256" key="1">
    <source>
        <dbReference type="ARBA" id="ARBA00022448"/>
    </source>
</evidence>
<dbReference type="Gene3D" id="3.40.50.300">
    <property type="entry name" value="P-loop containing nucleotide triphosphate hydrolases"/>
    <property type="match status" value="1"/>
</dbReference>
<dbReference type="GO" id="GO:0016887">
    <property type="term" value="F:ATP hydrolysis activity"/>
    <property type="evidence" value="ECO:0007669"/>
    <property type="project" value="InterPro"/>
</dbReference>
<reference evidence="5 6" key="1">
    <citation type="submission" date="2011-10" db="EMBL/GenBank/DDBJ databases">
        <title>The Improved High-Quality Draft genome of Methanoplanus limicola DSM 2279.</title>
        <authorList>
            <consortium name="US DOE Joint Genome Institute (JGI-PGF)"/>
            <person name="Lucas S."/>
            <person name="Copeland A."/>
            <person name="Lapidus A."/>
            <person name="Glavina del Rio T."/>
            <person name="Dalin E."/>
            <person name="Tice H."/>
            <person name="Bruce D."/>
            <person name="Goodwin L."/>
            <person name="Pitluck S."/>
            <person name="Peters L."/>
            <person name="Mikhailova N."/>
            <person name="Lu M."/>
            <person name="Kyrpides N."/>
            <person name="Mavromatis K."/>
            <person name="Ivanova N."/>
            <person name="Markowitz V."/>
            <person name="Cheng J.-F."/>
            <person name="Hugenholtz P."/>
            <person name="Woyke T."/>
            <person name="Wu D."/>
            <person name="Wirth R."/>
            <person name="Brambilla E.-M."/>
            <person name="Klenk H.-P."/>
            <person name="Eisen J.A."/>
        </authorList>
    </citation>
    <scope>NUCLEOTIDE SEQUENCE [LARGE SCALE GENOMIC DNA]</scope>
    <source>
        <strain evidence="5 6">DSM 2279</strain>
    </source>
</reference>
<keyword evidence="1" id="KW-0813">Transport</keyword>
<dbReference type="Pfam" id="PF00005">
    <property type="entry name" value="ABC_tran"/>
    <property type="match status" value="1"/>
</dbReference>
<evidence type="ECO:0000313" key="6">
    <source>
        <dbReference type="Proteomes" id="UP000005741"/>
    </source>
</evidence>
<dbReference type="OrthoDB" id="31298at2157"/>
<dbReference type="PROSITE" id="PS00211">
    <property type="entry name" value="ABC_TRANSPORTER_1"/>
    <property type="match status" value="1"/>
</dbReference>
<dbReference type="FunCoup" id="H1YYI7">
    <property type="interactions" value="23"/>
</dbReference>
<dbReference type="InterPro" id="IPR017871">
    <property type="entry name" value="ABC_transporter-like_CS"/>
</dbReference>
<dbReference type="InterPro" id="IPR027417">
    <property type="entry name" value="P-loop_NTPase"/>
</dbReference>
<keyword evidence="3" id="KW-0067">ATP-binding</keyword>
<dbReference type="InterPro" id="IPR015854">
    <property type="entry name" value="ABC_transpr_LolD-like"/>
</dbReference>